<dbReference type="RefSeq" id="WP_108211058.1">
    <property type="nucleotide sequence ID" value="NZ_QBKI01000003.1"/>
</dbReference>
<evidence type="ECO:0000256" key="1">
    <source>
        <dbReference type="SAM" id="Phobius"/>
    </source>
</evidence>
<dbReference type="EMBL" id="QBKI01000003">
    <property type="protein sequence ID" value="PTX20022.1"/>
    <property type="molecule type" value="Genomic_DNA"/>
</dbReference>
<keyword evidence="3" id="KW-1185">Reference proteome</keyword>
<feature type="transmembrane region" description="Helical" evidence="1">
    <location>
        <begin position="44"/>
        <end position="69"/>
    </location>
</feature>
<accession>A0A2T5YL57</accession>
<keyword evidence="1" id="KW-1133">Transmembrane helix</keyword>
<protein>
    <submittedName>
        <fullName evidence="2">Uncharacterized protein</fullName>
    </submittedName>
</protein>
<evidence type="ECO:0000313" key="3">
    <source>
        <dbReference type="Proteomes" id="UP000244225"/>
    </source>
</evidence>
<gene>
    <name evidence="2" type="ORF">C8N40_10394</name>
</gene>
<comment type="caution">
    <text evidence="2">The sequence shown here is derived from an EMBL/GenBank/DDBJ whole genome shotgun (WGS) entry which is preliminary data.</text>
</comment>
<keyword evidence="1" id="KW-0812">Transmembrane</keyword>
<evidence type="ECO:0000313" key="2">
    <source>
        <dbReference type="EMBL" id="PTX20022.1"/>
    </source>
</evidence>
<feature type="transmembrane region" description="Helical" evidence="1">
    <location>
        <begin position="76"/>
        <end position="96"/>
    </location>
</feature>
<sequence>MRANKKYFTAQNLYILWAIISGIAIVVVPLILGLTSSGGEQKPLTWIAFTIEPIVWGFLLLSVLTALIFQEWVKRYWYINLLVLGLTAWILFSYYFQ</sequence>
<organism evidence="2 3">
    <name type="scientific">Pontibacter mucosus</name>
    <dbReference type="NCBI Taxonomy" id="1649266"/>
    <lineage>
        <taxon>Bacteria</taxon>
        <taxon>Pseudomonadati</taxon>
        <taxon>Bacteroidota</taxon>
        <taxon>Cytophagia</taxon>
        <taxon>Cytophagales</taxon>
        <taxon>Hymenobacteraceae</taxon>
        <taxon>Pontibacter</taxon>
    </lineage>
</organism>
<dbReference type="Proteomes" id="UP000244225">
    <property type="component" value="Unassembled WGS sequence"/>
</dbReference>
<keyword evidence="1" id="KW-0472">Membrane</keyword>
<feature type="transmembrane region" description="Helical" evidence="1">
    <location>
        <begin position="12"/>
        <end position="32"/>
    </location>
</feature>
<dbReference type="AlphaFoldDB" id="A0A2T5YL57"/>
<dbReference type="OrthoDB" id="777389at2"/>
<name>A0A2T5YL57_9BACT</name>
<proteinExistence type="predicted"/>
<reference evidence="2 3" key="1">
    <citation type="submission" date="2018-04" db="EMBL/GenBank/DDBJ databases">
        <title>Genomic Encyclopedia of Archaeal and Bacterial Type Strains, Phase II (KMG-II): from individual species to whole genera.</title>
        <authorList>
            <person name="Goeker M."/>
        </authorList>
    </citation>
    <scope>NUCLEOTIDE SEQUENCE [LARGE SCALE GENOMIC DNA]</scope>
    <source>
        <strain evidence="2 3">DSM 100162</strain>
    </source>
</reference>